<evidence type="ECO:0000313" key="5">
    <source>
        <dbReference type="Proteomes" id="UP000288711"/>
    </source>
</evidence>
<dbReference type="InterPro" id="IPR052020">
    <property type="entry name" value="Cyclic_di-GMP/3'3'-cGAMP_PDE"/>
</dbReference>
<keyword evidence="1" id="KW-0472">Membrane</keyword>
<keyword evidence="5" id="KW-1185">Reference proteome</keyword>
<keyword evidence="1" id="KW-0812">Transmembrane</keyword>
<feature type="transmembrane region" description="Helical" evidence="1">
    <location>
        <begin position="146"/>
        <end position="169"/>
    </location>
</feature>
<feature type="transmembrane region" description="Helical" evidence="1">
    <location>
        <begin position="60"/>
        <end position="79"/>
    </location>
</feature>
<dbReference type="OrthoDB" id="40937at2"/>
<gene>
    <name evidence="4" type="ORF">CWN80_12275</name>
</gene>
<dbReference type="Proteomes" id="UP000288711">
    <property type="component" value="Unassembled WGS sequence"/>
</dbReference>
<feature type="domain" description="HD/PDEase" evidence="3">
    <location>
        <begin position="261"/>
        <end position="390"/>
    </location>
</feature>
<protein>
    <recommendedName>
        <fullName evidence="3">HD/PDEase domain-containing protein</fullName>
    </recommendedName>
</protein>
<sequence length="421" mass="44107">MRLAQRLRPGLTLFGVAVLLGSMAAVQADITEPMVTPFAVAAVFAIVIGEQVPMQFSQRVIAPLTTAPALGLILAPLGASSGEVPSAWTVLAVIWLSILVGGLVARVRGRSVVEGSLGSRFLGMAVTTALARGVSVDGQTLVDWAFAAHVHPALGALGLMLAALIGGLAERVLDNVVAWLGQGQRLAHIVAAEVGPITGISVSTVATGPLIALATPVLGWAAIPLLIVPVLVTYLSVRRLVSTRQSLDESLLAMSRLSEVVGRTRSAHVRRVADLACAVGHQLGLDAAGIRDVERTALLHDVGQLGLSEPLRGGATLYAGDGEQAEMAQAVTRILGETPQLARLLPLVTQVGTPFRRTREFGEHIPLPSRIVRVANAWDDITEGARSPRAQEVALERLHLGLGYDYDPEVVAALERTLSAG</sequence>
<feature type="transmembrane region" description="Helical" evidence="1">
    <location>
        <begin position="117"/>
        <end position="134"/>
    </location>
</feature>
<dbReference type="SUPFAM" id="SSF109604">
    <property type="entry name" value="HD-domain/PDEase-like"/>
    <property type="match status" value="1"/>
</dbReference>
<feature type="transmembrane region" description="Helical" evidence="1">
    <location>
        <begin position="190"/>
        <end position="211"/>
    </location>
</feature>
<dbReference type="RefSeq" id="WP_128277368.1">
    <property type="nucleotide sequence ID" value="NZ_ALWX01000046.1"/>
</dbReference>
<evidence type="ECO:0000256" key="1">
    <source>
        <dbReference type="SAM" id="Phobius"/>
    </source>
</evidence>
<feature type="transmembrane region" description="Helical" evidence="1">
    <location>
        <begin position="85"/>
        <end position="105"/>
    </location>
</feature>
<dbReference type="SMART" id="SM00471">
    <property type="entry name" value="HDc"/>
    <property type="match status" value="1"/>
</dbReference>
<dbReference type="Gene3D" id="1.10.3210.10">
    <property type="entry name" value="Hypothetical protein af1432"/>
    <property type="match status" value="1"/>
</dbReference>
<evidence type="ECO:0000313" key="4">
    <source>
        <dbReference type="EMBL" id="RWU82026.1"/>
    </source>
</evidence>
<keyword evidence="1" id="KW-1133">Transmembrane helix</keyword>
<feature type="transmembrane region" description="Helical" evidence="1">
    <location>
        <begin position="217"/>
        <end position="237"/>
    </location>
</feature>
<feature type="transmembrane region" description="Helical" evidence="1">
    <location>
        <begin position="34"/>
        <end position="53"/>
    </location>
</feature>
<reference evidence="4 5" key="1">
    <citation type="journal article" date="2009" name="Int. J. Syst. Evol. Microbiol.">
        <title>Janibacter hoylei sp. nov., Bacillus isronensis sp. nov. and Bacillus aryabhattai sp. nov., isolated from cryotubes used for collecting air from the upper atmosphere.</title>
        <authorList>
            <person name="Shivaji S."/>
            <person name="Chaturvedi P."/>
            <person name="Begum Z."/>
            <person name="Pindi P.K."/>
            <person name="Manorama R."/>
            <person name="Padmanaban D.A."/>
            <person name="Shouche Y.S."/>
            <person name="Pawar S."/>
            <person name="Vaishampayan P."/>
            <person name="Dutt C.B."/>
            <person name="Datta G.N."/>
            <person name="Manchanda R.K."/>
            <person name="Rao U.R."/>
            <person name="Bhargava P.M."/>
            <person name="Narlikar J.V."/>
        </authorList>
    </citation>
    <scope>NUCLEOTIDE SEQUENCE [LARGE SCALE GENOMIC DNA]</scope>
    <source>
        <strain evidence="4 5">PVAS-1</strain>
    </source>
</reference>
<comment type="caution">
    <text evidence="4">The sequence shown here is derived from an EMBL/GenBank/DDBJ whole genome shotgun (WGS) entry which is preliminary data.</text>
</comment>
<feature type="chain" id="PRO_5038895740" description="HD/PDEase domain-containing protein" evidence="2">
    <location>
        <begin position="29"/>
        <end position="421"/>
    </location>
</feature>
<dbReference type="EMBL" id="PIPF01000012">
    <property type="protein sequence ID" value="RWU82026.1"/>
    <property type="molecule type" value="Genomic_DNA"/>
</dbReference>
<keyword evidence="2" id="KW-0732">Signal</keyword>
<evidence type="ECO:0000259" key="3">
    <source>
        <dbReference type="SMART" id="SM00471"/>
    </source>
</evidence>
<organism evidence="4 5">
    <name type="scientific">Janibacter hoylei PVAS-1</name>
    <dbReference type="NCBI Taxonomy" id="1210046"/>
    <lineage>
        <taxon>Bacteria</taxon>
        <taxon>Bacillati</taxon>
        <taxon>Actinomycetota</taxon>
        <taxon>Actinomycetes</taxon>
        <taxon>Micrococcales</taxon>
        <taxon>Intrasporangiaceae</taxon>
        <taxon>Janibacter</taxon>
    </lineage>
</organism>
<dbReference type="AlphaFoldDB" id="A0A444B0V2"/>
<evidence type="ECO:0000256" key="2">
    <source>
        <dbReference type="SAM" id="SignalP"/>
    </source>
</evidence>
<feature type="signal peptide" evidence="2">
    <location>
        <begin position="1"/>
        <end position="28"/>
    </location>
</feature>
<accession>A0A444B0V2</accession>
<dbReference type="InterPro" id="IPR003607">
    <property type="entry name" value="HD/PDEase_dom"/>
</dbReference>
<name>A0A444B0V2_9MICO</name>
<dbReference type="PANTHER" id="PTHR45228">
    <property type="entry name" value="CYCLIC DI-GMP PHOSPHODIESTERASE TM_0186-RELATED"/>
    <property type="match status" value="1"/>
</dbReference>
<proteinExistence type="predicted"/>
<dbReference type="PANTHER" id="PTHR45228:SF4">
    <property type="entry name" value="LIPOPROTEIN"/>
    <property type="match status" value="1"/>
</dbReference>
<dbReference type="CDD" id="cd00077">
    <property type="entry name" value="HDc"/>
    <property type="match status" value="1"/>
</dbReference>